<gene>
    <name evidence="2" type="ORF">C477_20915</name>
</gene>
<dbReference type="PANTHER" id="PTHR34512">
    <property type="entry name" value="CELL SURFACE PROTEIN"/>
    <property type="match status" value="1"/>
</dbReference>
<comment type="caution">
    <text evidence="2">The sequence shown here is derived from an EMBL/GenBank/DDBJ whole genome shotgun (WGS) entry which is preliminary data.</text>
</comment>
<keyword evidence="3" id="KW-1185">Reference proteome</keyword>
<evidence type="ECO:0000313" key="2">
    <source>
        <dbReference type="EMBL" id="ELZ14147.1"/>
    </source>
</evidence>
<dbReference type="SMART" id="SM00564">
    <property type="entry name" value="PQQ"/>
    <property type="match status" value="4"/>
</dbReference>
<dbReference type="AlphaFoldDB" id="M0BVK8"/>
<proteinExistence type="predicted"/>
<dbReference type="InterPro" id="IPR011047">
    <property type="entry name" value="Quinoprotein_ADH-like_sf"/>
</dbReference>
<organism evidence="2 3">
    <name type="scientific">Haloterrigena salina JCM 13891</name>
    <dbReference type="NCBI Taxonomy" id="1227488"/>
    <lineage>
        <taxon>Archaea</taxon>
        <taxon>Methanobacteriati</taxon>
        <taxon>Methanobacteriota</taxon>
        <taxon>Stenosarchaea group</taxon>
        <taxon>Halobacteria</taxon>
        <taxon>Halobacteriales</taxon>
        <taxon>Natrialbaceae</taxon>
        <taxon>Haloterrigena</taxon>
    </lineage>
</organism>
<sequence>MFVAGLLAPDFVTSYDLYTGDEQWTEPIASGSSLSLMAGGDSLFFGQGGDDGESVSRAIATANGSEQWTSDVSSDRVIAALEAGLLVFYGSRDLIGVDAHTGEECWQKSLERGVWSTVLYADDTVVLNTGTDGDLLFLDAETGERRRETNVSRHFHPNEKDLNDGIRGRIVAGSERLFCHTFGGLLIALDAETGETDWVTPETHPEISGNTAPPGLEPAAFSSDALLVVNSDRTSESDSLHAIDPTTGREQWAFEPDADEDASVRSVAVAGETVFLLVMEELVLVDLASGDVLERHDFDDYVQSVTLVDGICLVATAEGIVAFENE</sequence>
<protein>
    <submittedName>
        <fullName evidence="2">Quinohemoprotein alcohol dehydrogenase</fullName>
    </submittedName>
</protein>
<name>M0BVK8_9EURY</name>
<dbReference type="PANTHER" id="PTHR34512:SF30">
    <property type="entry name" value="OUTER MEMBRANE PROTEIN ASSEMBLY FACTOR BAMB"/>
    <property type="match status" value="1"/>
</dbReference>
<dbReference type="EMBL" id="AOIS01000064">
    <property type="protein sequence ID" value="ELZ14147.1"/>
    <property type="molecule type" value="Genomic_DNA"/>
</dbReference>
<dbReference type="eggNOG" id="arCOG02482">
    <property type="taxonomic scope" value="Archaea"/>
</dbReference>
<dbReference type="SUPFAM" id="SSF50998">
    <property type="entry name" value="Quinoprotein alcohol dehydrogenase-like"/>
    <property type="match status" value="1"/>
</dbReference>
<evidence type="ECO:0000259" key="1">
    <source>
        <dbReference type="Pfam" id="PF13360"/>
    </source>
</evidence>
<evidence type="ECO:0000313" key="3">
    <source>
        <dbReference type="Proteomes" id="UP000011657"/>
    </source>
</evidence>
<dbReference type="Gene3D" id="2.130.10.10">
    <property type="entry name" value="YVTN repeat-like/Quinoprotein amine dehydrogenase"/>
    <property type="match status" value="1"/>
</dbReference>
<dbReference type="InterPro" id="IPR018391">
    <property type="entry name" value="PQQ_b-propeller_rpt"/>
</dbReference>
<dbReference type="PATRIC" id="fig|1227488.3.peg.4200"/>
<reference evidence="2 3" key="1">
    <citation type="journal article" date="2014" name="PLoS Genet.">
        <title>Phylogenetically driven sequencing of extremely halophilic archaea reveals strategies for static and dynamic osmo-response.</title>
        <authorList>
            <person name="Becker E.A."/>
            <person name="Seitzer P.M."/>
            <person name="Tritt A."/>
            <person name="Larsen D."/>
            <person name="Krusor M."/>
            <person name="Yao A.I."/>
            <person name="Wu D."/>
            <person name="Madern D."/>
            <person name="Eisen J.A."/>
            <person name="Darling A.E."/>
            <person name="Facciotti M.T."/>
        </authorList>
    </citation>
    <scope>NUCLEOTIDE SEQUENCE [LARGE SCALE GENOMIC DNA]</scope>
    <source>
        <strain evidence="2 3">JCM 13891</strain>
    </source>
</reference>
<dbReference type="Proteomes" id="UP000011657">
    <property type="component" value="Unassembled WGS sequence"/>
</dbReference>
<dbReference type="Pfam" id="PF13360">
    <property type="entry name" value="PQQ_2"/>
    <property type="match status" value="2"/>
</dbReference>
<feature type="domain" description="Pyrrolo-quinoline quinone repeat" evidence="1">
    <location>
        <begin position="161"/>
        <end position="296"/>
    </location>
</feature>
<dbReference type="InterPro" id="IPR002372">
    <property type="entry name" value="PQQ_rpt_dom"/>
</dbReference>
<dbReference type="InterPro" id="IPR015943">
    <property type="entry name" value="WD40/YVTN_repeat-like_dom_sf"/>
</dbReference>
<dbReference type="RefSeq" id="WP_008896438.1">
    <property type="nucleotide sequence ID" value="NZ_AOIS01000064.1"/>
</dbReference>
<feature type="domain" description="Pyrrolo-quinoline quinone repeat" evidence="1">
    <location>
        <begin position="53"/>
        <end position="145"/>
    </location>
</feature>
<accession>M0BVK8</accession>